<protein>
    <submittedName>
        <fullName evidence="1">Uncharacterized protein</fullName>
    </submittedName>
</protein>
<comment type="caution">
    <text evidence="1">The sequence shown here is derived from an EMBL/GenBank/DDBJ whole genome shotgun (WGS) entry which is preliminary data.</text>
</comment>
<dbReference type="Proteomes" id="UP000524246">
    <property type="component" value="Unassembled WGS sequence"/>
</dbReference>
<dbReference type="AlphaFoldDB" id="A0A7X9FRI5"/>
<dbReference type="EMBL" id="JAAZON010000303">
    <property type="protein sequence ID" value="NMC62887.1"/>
    <property type="molecule type" value="Genomic_DNA"/>
</dbReference>
<accession>A0A7X9FRI5</accession>
<evidence type="ECO:0000313" key="2">
    <source>
        <dbReference type="Proteomes" id="UP000524246"/>
    </source>
</evidence>
<feature type="non-terminal residue" evidence="1">
    <location>
        <position position="189"/>
    </location>
</feature>
<sequence length="189" mass="20821">MKPGKSGDDISPLDHDLEAWQNARQYAALLGEIPSSFSSITRSLALDANKGDGEMSQGTRFLMTRLLKGKVILAPFYYMSEALFPEEFENRVYISHAEILSLYKTFDLAAFVSVFYVLKKFSGTCPASEWSPIVSKLQRQVDVGIHLGLAIPAIGIGTGLLAAAMTPLSLGVFILHDAKGYVDYRRKLK</sequence>
<proteinExistence type="predicted"/>
<evidence type="ECO:0000313" key="1">
    <source>
        <dbReference type="EMBL" id="NMC62887.1"/>
    </source>
</evidence>
<organism evidence="1 2">
    <name type="scientific">SAR324 cluster bacterium</name>
    <dbReference type="NCBI Taxonomy" id="2024889"/>
    <lineage>
        <taxon>Bacteria</taxon>
        <taxon>Deltaproteobacteria</taxon>
        <taxon>SAR324 cluster</taxon>
    </lineage>
</organism>
<reference evidence="1 2" key="1">
    <citation type="journal article" date="2020" name="Biotechnol. Biofuels">
        <title>New insights from the biogas microbiome by comprehensive genome-resolved metagenomics of nearly 1600 species originating from multiple anaerobic digesters.</title>
        <authorList>
            <person name="Campanaro S."/>
            <person name="Treu L."/>
            <person name="Rodriguez-R L.M."/>
            <person name="Kovalovszki A."/>
            <person name="Ziels R.M."/>
            <person name="Maus I."/>
            <person name="Zhu X."/>
            <person name="Kougias P.G."/>
            <person name="Basile A."/>
            <person name="Luo G."/>
            <person name="Schluter A."/>
            <person name="Konstantinidis K.T."/>
            <person name="Angelidaki I."/>
        </authorList>
    </citation>
    <scope>NUCLEOTIDE SEQUENCE [LARGE SCALE GENOMIC DNA]</scope>
    <source>
        <strain evidence="1">AS27yjCOA_65</strain>
    </source>
</reference>
<gene>
    <name evidence="1" type="ORF">GYA55_06920</name>
</gene>
<name>A0A7X9FRI5_9DELT</name>